<reference evidence="5 6" key="3">
    <citation type="journal article" date="2017" name="G3 (Bethesda)">
        <title>Comparative analysis highlights variable genome content of wheat rusts and divergence of the mating loci.</title>
        <authorList>
            <person name="Cuomo C.A."/>
            <person name="Bakkeren G."/>
            <person name="Khalil H.B."/>
            <person name="Panwar V."/>
            <person name="Joly D."/>
            <person name="Linning R."/>
            <person name="Sakthikumar S."/>
            <person name="Song X."/>
            <person name="Adiconis X."/>
            <person name="Fan L."/>
            <person name="Goldberg J.M."/>
            <person name="Levin J.Z."/>
            <person name="Young S."/>
            <person name="Zeng Q."/>
            <person name="Anikster Y."/>
            <person name="Bruce M."/>
            <person name="Wang M."/>
            <person name="Yin C."/>
            <person name="McCallum B."/>
            <person name="Szabo L.J."/>
            <person name="Hulbert S."/>
            <person name="Chen X."/>
            <person name="Fellers J.P."/>
        </authorList>
    </citation>
    <scope>NUCLEOTIDE SEQUENCE</scope>
    <source>
        <strain evidence="5">isolate 1-1 / race 1 (BBBD)</strain>
        <strain evidence="6">Isolate 1-1 / race 1 (BBBD)</strain>
    </source>
</reference>
<dbReference type="Pfam" id="PF21671">
    <property type="entry name" value="CPL1-like"/>
    <property type="match status" value="1"/>
</dbReference>
<dbReference type="InterPro" id="IPR048661">
    <property type="entry name" value="CPL1-like"/>
</dbReference>
<keyword evidence="6" id="KW-1185">Reference proteome</keyword>
<feature type="compositionally biased region" description="Basic and acidic residues" evidence="1">
    <location>
        <begin position="56"/>
        <end position="65"/>
    </location>
</feature>
<dbReference type="InterPro" id="IPR038955">
    <property type="entry name" value="PriA/CPL1_fungi"/>
</dbReference>
<dbReference type="PANTHER" id="PTHR35192:SF2">
    <property type="entry name" value="APPLE DOMAIN-CONTAINING PROTEIN"/>
    <property type="match status" value="1"/>
</dbReference>
<keyword evidence="2" id="KW-0732">Signal</keyword>
<evidence type="ECO:0000259" key="3">
    <source>
        <dbReference type="Pfam" id="PF21671"/>
    </source>
</evidence>
<dbReference type="PANTHER" id="PTHR35192">
    <property type="entry name" value="PROTEIN, PUTATIVE-RELATED"/>
    <property type="match status" value="1"/>
</dbReference>
<dbReference type="OrthoDB" id="439917at2759"/>
<gene>
    <name evidence="4" type="ORF">PTTG_00907</name>
</gene>
<proteinExistence type="predicted"/>
<feature type="region of interest" description="Disordered" evidence="1">
    <location>
        <begin position="29"/>
        <end position="141"/>
    </location>
</feature>
<feature type="chain" id="PRO_5008109479" description="Protein CPL1-like domain-containing protein" evidence="2">
    <location>
        <begin position="24"/>
        <end position="318"/>
    </location>
</feature>
<reference evidence="5" key="4">
    <citation type="submission" date="2025-05" db="UniProtKB">
        <authorList>
            <consortium name="EnsemblFungi"/>
        </authorList>
    </citation>
    <scope>IDENTIFICATION</scope>
    <source>
        <strain evidence="5">isolate 1-1 / race 1 (BBBD)</strain>
    </source>
</reference>
<evidence type="ECO:0000313" key="5">
    <source>
        <dbReference type="EnsemblFungi" id="PTTG_00907-t43_1-p1"/>
    </source>
</evidence>
<reference evidence="4" key="2">
    <citation type="submission" date="2016-05" db="EMBL/GenBank/DDBJ databases">
        <title>Comparative analysis highlights variable genome content of wheat rusts and divergence of the mating loci.</title>
        <authorList>
            <person name="Cuomo C.A."/>
            <person name="Bakkeren G."/>
            <person name="Szabo L."/>
            <person name="Khalil H."/>
            <person name="Joly D."/>
            <person name="Goldberg J."/>
            <person name="Young S."/>
            <person name="Zeng Q."/>
            <person name="Fellers J."/>
        </authorList>
    </citation>
    <scope>NUCLEOTIDE SEQUENCE [LARGE SCALE GENOMIC DNA]</scope>
    <source>
        <strain evidence="4">1-1 BBBD Race 1</strain>
    </source>
</reference>
<dbReference type="EMBL" id="ADAS02002394">
    <property type="protein sequence ID" value="OAV85852.1"/>
    <property type="molecule type" value="Genomic_DNA"/>
</dbReference>
<dbReference type="EnsemblFungi" id="PTTG_00907-t43_1">
    <property type="protein sequence ID" value="PTTG_00907-t43_1-p1"/>
    <property type="gene ID" value="PTTG_00907"/>
</dbReference>
<feature type="signal peptide" evidence="2">
    <location>
        <begin position="1"/>
        <end position="23"/>
    </location>
</feature>
<feature type="compositionally biased region" description="Low complexity" evidence="1">
    <location>
        <begin position="32"/>
        <end position="52"/>
    </location>
</feature>
<evidence type="ECO:0000313" key="4">
    <source>
        <dbReference type="EMBL" id="OAV85852.1"/>
    </source>
</evidence>
<feature type="domain" description="Protein CPL1-like" evidence="3">
    <location>
        <begin position="254"/>
        <end position="305"/>
    </location>
</feature>
<evidence type="ECO:0000256" key="1">
    <source>
        <dbReference type="SAM" id="MobiDB-lite"/>
    </source>
</evidence>
<feature type="compositionally biased region" description="Polar residues" evidence="1">
    <location>
        <begin position="107"/>
        <end position="132"/>
    </location>
</feature>
<dbReference type="VEuPathDB" id="FungiDB:PTTG_00907"/>
<dbReference type="Proteomes" id="UP000005240">
    <property type="component" value="Unassembled WGS sequence"/>
</dbReference>
<reference evidence="4" key="1">
    <citation type="submission" date="2009-11" db="EMBL/GenBank/DDBJ databases">
        <authorList>
            <consortium name="The Broad Institute Genome Sequencing Platform"/>
            <person name="Ward D."/>
            <person name="Feldgarden M."/>
            <person name="Earl A."/>
            <person name="Young S.K."/>
            <person name="Zeng Q."/>
            <person name="Koehrsen M."/>
            <person name="Alvarado L."/>
            <person name="Berlin A."/>
            <person name="Bochicchio J."/>
            <person name="Borenstein D."/>
            <person name="Chapman S.B."/>
            <person name="Chen Z."/>
            <person name="Engels R."/>
            <person name="Freedman E."/>
            <person name="Gellesch M."/>
            <person name="Goldberg J."/>
            <person name="Griggs A."/>
            <person name="Gujja S."/>
            <person name="Heilman E."/>
            <person name="Heiman D."/>
            <person name="Hepburn T."/>
            <person name="Howarth C."/>
            <person name="Jen D."/>
            <person name="Larson L."/>
            <person name="Lewis B."/>
            <person name="Mehta T."/>
            <person name="Park D."/>
            <person name="Pearson M."/>
            <person name="Roberts A."/>
            <person name="Saif S."/>
            <person name="Shea T."/>
            <person name="Shenoy N."/>
            <person name="Sisk P."/>
            <person name="Stolte C."/>
            <person name="Sykes S."/>
            <person name="Thomson T."/>
            <person name="Walk T."/>
            <person name="White J."/>
            <person name="Yandava C."/>
            <person name="Izard J."/>
            <person name="Baranova O.V."/>
            <person name="Blanton J.M."/>
            <person name="Tanner A.C."/>
            <person name="Dewhirst F.E."/>
            <person name="Haas B."/>
            <person name="Nusbaum C."/>
            <person name="Birren B."/>
        </authorList>
    </citation>
    <scope>NUCLEOTIDE SEQUENCE [LARGE SCALE GENOMIC DNA]</scope>
    <source>
        <strain evidence="4">1-1 BBBD Race 1</strain>
    </source>
</reference>
<name>A0A180G086_PUCT1</name>
<evidence type="ECO:0000313" key="6">
    <source>
        <dbReference type="Proteomes" id="UP000005240"/>
    </source>
</evidence>
<accession>A0A180G086</accession>
<evidence type="ECO:0000256" key="2">
    <source>
        <dbReference type="SAM" id="SignalP"/>
    </source>
</evidence>
<sequence length="318" mass="33844">MNSKVSFSILAVAITCLLPMASGQLTYSMNQTSTSSSSNSTTSEATITISSTQQDPRWRDRHLDDGYAPSKTGGPDETSASAPEPEKPSRTMPGSYGEEAEYMGDSSLPTNSTHIVDTSVPSSENPTPTTNCPGPLDPATGEGYLDSDENCAIACYNNLVLNQAGDACVCRPTFSFDPVEVKCICGSPFVLRGSKCVLLPSQLANSRHSNKKRSLNSQLPFGVEMLHGKYPRTDVDRLNCPDTEISCPMPTGGYECLDPDVTLDSCGGCISTGQGVDCRNMTGAGEVGCNAGVCQAITCEMGYRLIDGKCIRNPRRRS</sequence>
<dbReference type="AlphaFoldDB" id="A0A180G086"/>
<protein>
    <recommendedName>
        <fullName evidence="3">Protein CPL1-like domain-containing protein</fullName>
    </recommendedName>
</protein>
<organism evidence="4">
    <name type="scientific">Puccinia triticina (isolate 1-1 / race 1 (BBBD))</name>
    <name type="common">Brown leaf rust fungus</name>
    <dbReference type="NCBI Taxonomy" id="630390"/>
    <lineage>
        <taxon>Eukaryota</taxon>
        <taxon>Fungi</taxon>
        <taxon>Dikarya</taxon>
        <taxon>Basidiomycota</taxon>
        <taxon>Pucciniomycotina</taxon>
        <taxon>Pucciniomycetes</taxon>
        <taxon>Pucciniales</taxon>
        <taxon>Pucciniaceae</taxon>
        <taxon>Puccinia</taxon>
    </lineage>
</organism>